<dbReference type="Proteomes" id="UP000198243">
    <property type="component" value="Chromosome I"/>
</dbReference>
<gene>
    <name evidence="1" type="ORF">GA0070607_4637</name>
</gene>
<accession>A0A1C4X3S8</accession>
<sequence>MDFEYTVVEYDVHGGQVATRRGDSNAGWDLSGVDTSSAGRVAEAIAGQWQSTAAAVRWRVRVFPMWGPSDEAEAGNLSCRQQQQTPPCPRVLGEELESVAWQIRQLTEPIMPAPPPGLELARLTGEIAMRTACVLKATGYPAAGPQLRSLRVLAGHLADAADAAFHQETTRQHR</sequence>
<organism evidence="1 2">
    <name type="scientific">Micromonospora coriariae</name>
    <dbReference type="NCBI Taxonomy" id="285665"/>
    <lineage>
        <taxon>Bacteria</taxon>
        <taxon>Bacillati</taxon>
        <taxon>Actinomycetota</taxon>
        <taxon>Actinomycetes</taxon>
        <taxon>Micromonosporales</taxon>
        <taxon>Micromonosporaceae</taxon>
        <taxon>Micromonospora</taxon>
    </lineage>
</organism>
<protein>
    <submittedName>
        <fullName evidence="1">Uncharacterized protein</fullName>
    </submittedName>
</protein>
<dbReference type="AlphaFoldDB" id="A0A1C4X3S8"/>
<name>A0A1C4X3S8_9ACTN</name>
<keyword evidence="2" id="KW-1185">Reference proteome</keyword>
<evidence type="ECO:0000313" key="2">
    <source>
        <dbReference type="Proteomes" id="UP000198243"/>
    </source>
</evidence>
<evidence type="ECO:0000313" key="1">
    <source>
        <dbReference type="EMBL" id="SCF03105.1"/>
    </source>
</evidence>
<dbReference type="EMBL" id="LT607412">
    <property type="protein sequence ID" value="SCF03105.1"/>
    <property type="molecule type" value="Genomic_DNA"/>
</dbReference>
<reference evidence="2" key="1">
    <citation type="submission" date="2016-06" db="EMBL/GenBank/DDBJ databases">
        <authorList>
            <person name="Varghese N."/>
            <person name="Submissions Spin"/>
        </authorList>
    </citation>
    <scope>NUCLEOTIDE SEQUENCE [LARGE SCALE GENOMIC DNA]</scope>
    <source>
        <strain evidence="2">DSM 44875</strain>
    </source>
</reference>
<dbReference type="RefSeq" id="WP_089020022.1">
    <property type="nucleotide sequence ID" value="NZ_LT607412.1"/>
</dbReference>
<proteinExistence type="predicted"/>